<reference evidence="2" key="1">
    <citation type="submission" date="2014-11" db="EMBL/GenBank/DDBJ databases">
        <authorList>
            <person name="Amaro Gonzalez C."/>
        </authorList>
    </citation>
    <scope>NUCLEOTIDE SEQUENCE</scope>
</reference>
<dbReference type="AlphaFoldDB" id="A0A0E9QW76"/>
<keyword evidence="1" id="KW-0812">Transmembrane</keyword>
<keyword evidence="1" id="KW-0472">Membrane</keyword>
<accession>A0A0E9QW76</accession>
<evidence type="ECO:0000313" key="2">
    <source>
        <dbReference type="EMBL" id="JAH20490.1"/>
    </source>
</evidence>
<sequence length="50" mass="6404">MFGICSYDLHNNKFNVDGCFWFFYFWRVFIVKIFHYKLMLFQFSEVTFYY</sequence>
<feature type="transmembrane region" description="Helical" evidence="1">
    <location>
        <begin position="20"/>
        <end position="40"/>
    </location>
</feature>
<organism evidence="2">
    <name type="scientific">Anguilla anguilla</name>
    <name type="common">European freshwater eel</name>
    <name type="synonym">Muraena anguilla</name>
    <dbReference type="NCBI Taxonomy" id="7936"/>
    <lineage>
        <taxon>Eukaryota</taxon>
        <taxon>Metazoa</taxon>
        <taxon>Chordata</taxon>
        <taxon>Craniata</taxon>
        <taxon>Vertebrata</taxon>
        <taxon>Euteleostomi</taxon>
        <taxon>Actinopterygii</taxon>
        <taxon>Neopterygii</taxon>
        <taxon>Teleostei</taxon>
        <taxon>Anguilliformes</taxon>
        <taxon>Anguillidae</taxon>
        <taxon>Anguilla</taxon>
    </lineage>
</organism>
<proteinExistence type="predicted"/>
<dbReference type="EMBL" id="GBXM01088087">
    <property type="protein sequence ID" value="JAH20490.1"/>
    <property type="molecule type" value="Transcribed_RNA"/>
</dbReference>
<reference evidence="2" key="2">
    <citation type="journal article" date="2015" name="Fish Shellfish Immunol.">
        <title>Early steps in the European eel (Anguilla anguilla)-Vibrio vulnificus interaction in the gills: Role of the RtxA13 toxin.</title>
        <authorList>
            <person name="Callol A."/>
            <person name="Pajuelo D."/>
            <person name="Ebbesson L."/>
            <person name="Teles M."/>
            <person name="MacKenzie S."/>
            <person name="Amaro C."/>
        </authorList>
    </citation>
    <scope>NUCLEOTIDE SEQUENCE</scope>
</reference>
<protein>
    <submittedName>
        <fullName evidence="2">Uncharacterized protein</fullName>
    </submittedName>
</protein>
<evidence type="ECO:0000256" key="1">
    <source>
        <dbReference type="SAM" id="Phobius"/>
    </source>
</evidence>
<keyword evidence="1" id="KW-1133">Transmembrane helix</keyword>
<name>A0A0E9QW76_ANGAN</name>